<evidence type="ECO:0000313" key="2">
    <source>
        <dbReference type="EMBL" id="GFS91809.1"/>
    </source>
</evidence>
<protein>
    <submittedName>
        <fullName evidence="2">Uncharacterized protein</fullName>
    </submittedName>
</protein>
<feature type="region of interest" description="Disordered" evidence="1">
    <location>
        <begin position="74"/>
        <end position="193"/>
    </location>
</feature>
<sequence>MLEFLDSIDYGVMFHEIPANLACAYLKGHLIGKVRDWFQIIGSSYVTGTATDFAQLKQALGNSFPVARNRERDEGVVETDGLNGEKSWAEQVENEGSKGLAREESSNKEKWQIKRMMSEGSTESCNDREGRHQSERRLPVRMNGRKCPGIRKMTSREAADESGVLSGRSSPGPPRGASDKSCLGEEQRKKGSLYRHHCACLRKGLQKRACDERDSQQFSIFRA</sequence>
<feature type="compositionally biased region" description="Basic and acidic residues" evidence="1">
    <location>
        <begin position="125"/>
        <end position="138"/>
    </location>
</feature>
<evidence type="ECO:0000256" key="1">
    <source>
        <dbReference type="SAM" id="MobiDB-lite"/>
    </source>
</evidence>
<dbReference type="AlphaFoldDB" id="A0A8X6N3L6"/>
<reference evidence="2" key="1">
    <citation type="submission" date="2020-08" db="EMBL/GenBank/DDBJ databases">
        <title>Multicomponent nature underlies the extraordinary mechanical properties of spider dragline silk.</title>
        <authorList>
            <person name="Kono N."/>
            <person name="Nakamura H."/>
            <person name="Mori M."/>
            <person name="Yoshida Y."/>
            <person name="Ohtoshi R."/>
            <person name="Malay A.D."/>
            <person name="Moran D.A.P."/>
            <person name="Tomita M."/>
            <person name="Numata K."/>
            <person name="Arakawa K."/>
        </authorList>
    </citation>
    <scope>NUCLEOTIDE SEQUENCE</scope>
</reference>
<name>A0A8X6N3L6_NEPPI</name>
<comment type="caution">
    <text evidence="2">The sequence shown here is derived from an EMBL/GenBank/DDBJ whole genome shotgun (WGS) entry which is preliminary data.</text>
</comment>
<gene>
    <name evidence="2" type="ORF">NPIL_583671</name>
</gene>
<accession>A0A8X6N3L6</accession>
<dbReference type="Proteomes" id="UP000887013">
    <property type="component" value="Unassembled WGS sequence"/>
</dbReference>
<organism evidence="2 3">
    <name type="scientific">Nephila pilipes</name>
    <name type="common">Giant wood spider</name>
    <name type="synonym">Nephila maculata</name>
    <dbReference type="NCBI Taxonomy" id="299642"/>
    <lineage>
        <taxon>Eukaryota</taxon>
        <taxon>Metazoa</taxon>
        <taxon>Ecdysozoa</taxon>
        <taxon>Arthropoda</taxon>
        <taxon>Chelicerata</taxon>
        <taxon>Arachnida</taxon>
        <taxon>Araneae</taxon>
        <taxon>Araneomorphae</taxon>
        <taxon>Entelegynae</taxon>
        <taxon>Araneoidea</taxon>
        <taxon>Nephilidae</taxon>
        <taxon>Nephila</taxon>
    </lineage>
</organism>
<dbReference type="EMBL" id="BMAW01053598">
    <property type="protein sequence ID" value="GFS91809.1"/>
    <property type="molecule type" value="Genomic_DNA"/>
</dbReference>
<feature type="compositionally biased region" description="Basic and acidic residues" evidence="1">
    <location>
        <begin position="100"/>
        <end position="112"/>
    </location>
</feature>
<evidence type="ECO:0000313" key="3">
    <source>
        <dbReference type="Proteomes" id="UP000887013"/>
    </source>
</evidence>
<proteinExistence type="predicted"/>
<keyword evidence="3" id="KW-1185">Reference proteome</keyword>